<sequence length="408" mass="44152">KEAPEKPVLTEEDEAYLQRIVSEGAPPPLPDRPTVILDSGEKVVGKDAQIALMAGADQIPLPTSPPAEASDKGGENLTVEEKKKRDYWSYLPAIPKIKRLITPQDRSKERAAISLQSAADALKAGEAPTATEQKGEEKSEEDDLTSILDQLNLAAVNNRVFSFSKESQELLDKFKVVLKDLMNGIPTAYDDLEKLLTGSEKQLNKMFEGMPPFLQTLIKSLPAKMTAALGPEILAAASEKPGADAKTFGEADTSSSSKKKKSTSSGARIPSLKKLVSQQGAVASMLRAILNFLKLRFPVFMTGTNILMSLAIFILLFVFWYCHKRGREVRLEKEAARSAESASPVSSDSELSASDILEPVKTPAGEKHEPPIIINEDPAVPDKPSATVQDLPSVLDLPDPKSVALPKS</sequence>
<feature type="non-terminal residue" evidence="3">
    <location>
        <position position="408"/>
    </location>
</feature>
<keyword evidence="2" id="KW-1133">Transmembrane helix</keyword>
<feature type="region of interest" description="Disordered" evidence="1">
    <location>
        <begin position="122"/>
        <end position="142"/>
    </location>
</feature>
<feature type="region of interest" description="Disordered" evidence="1">
    <location>
        <begin position="335"/>
        <end position="408"/>
    </location>
</feature>
<feature type="compositionally biased region" description="Low complexity" evidence="1">
    <location>
        <begin position="338"/>
        <end position="354"/>
    </location>
</feature>
<keyword evidence="2" id="KW-0472">Membrane</keyword>
<protein>
    <submittedName>
        <fullName evidence="3">Uncharacterized protein</fullName>
    </submittedName>
</protein>
<comment type="caution">
    <text evidence="3">The sequence shown here is derived from an EMBL/GenBank/DDBJ whole genome shotgun (WGS) entry which is preliminary data.</text>
</comment>
<feature type="region of interest" description="Disordered" evidence="1">
    <location>
        <begin position="245"/>
        <end position="265"/>
    </location>
</feature>
<feature type="compositionally biased region" description="Basic and acidic residues" evidence="1">
    <location>
        <begin position="69"/>
        <end position="79"/>
    </location>
</feature>
<name>A0A9P4S2I0_9PEZI</name>
<dbReference type="OrthoDB" id="5398191at2759"/>
<evidence type="ECO:0000313" key="4">
    <source>
        <dbReference type="Proteomes" id="UP000799429"/>
    </source>
</evidence>
<keyword evidence="2" id="KW-0812">Transmembrane</keyword>
<organism evidence="3 4">
    <name type="scientific">Patellaria atrata CBS 101060</name>
    <dbReference type="NCBI Taxonomy" id="1346257"/>
    <lineage>
        <taxon>Eukaryota</taxon>
        <taxon>Fungi</taxon>
        <taxon>Dikarya</taxon>
        <taxon>Ascomycota</taxon>
        <taxon>Pezizomycotina</taxon>
        <taxon>Dothideomycetes</taxon>
        <taxon>Dothideomycetes incertae sedis</taxon>
        <taxon>Patellariales</taxon>
        <taxon>Patellariaceae</taxon>
        <taxon>Patellaria</taxon>
    </lineage>
</organism>
<evidence type="ECO:0000256" key="1">
    <source>
        <dbReference type="SAM" id="MobiDB-lite"/>
    </source>
</evidence>
<feature type="region of interest" description="Disordered" evidence="1">
    <location>
        <begin position="56"/>
        <end position="79"/>
    </location>
</feature>
<dbReference type="EMBL" id="MU006113">
    <property type="protein sequence ID" value="KAF2834904.1"/>
    <property type="molecule type" value="Genomic_DNA"/>
</dbReference>
<proteinExistence type="predicted"/>
<gene>
    <name evidence="3" type="ORF">M501DRAFT_922298</name>
</gene>
<feature type="transmembrane region" description="Helical" evidence="2">
    <location>
        <begin position="297"/>
        <end position="322"/>
    </location>
</feature>
<evidence type="ECO:0000256" key="2">
    <source>
        <dbReference type="SAM" id="Phobius"/>
    </source>
</evidence>
<evidence type="ECO:0000313" key="3">
    <source>
        <dbReference type="EMBL" id="KAF2834904.1"/>
    </source>
</evidence>
<accession>A0A9P4S2I0</accession>
<keyword evidence="4" id="KW-1185">Reference proteome</keyword>
<reference evidence="3" key="1">
    <citation type="journal article" date="2020" name="Stud. Mycol.">
        <title>101 Dothideomycetes genomes: a test case for predicting lifestyles and emergence of pathogens.</title>
        <authorList>
            <person name="Haridas S."/>
            <person name="Albert R."/>
            <person name="Binder M."/>
            <person name="Bloem J."/>
            <person name="Labutti K."/>
            <person name="Salamov A."/>
            <person name="Andreopoulos B."/>
            <person name="Baker S."/>
            <person name="Barry K."/>
            <person name="Bills G."/>
            <person name="Bluhm B."/>
            <person name="Cannon C."/>
            <person name="Castanera R."/>
            <person name="Culley D."/>
            <person name="Daum C."/>
            <person name="Ezra D."/>
            <person name="Gonzalez J."/>
            <person name="Henrissat B."/>
            <person name="Kuo A."/>
            <person name="Liang C."/>
            <person name="Lipzen A."/>
            <person name="Lutzoni F."/>
            <person name="Magnuson J."/>
            <person name="Mondo S."/>
            <person name="Nolan M."/>
            <person name="Ohm R."/>
            <person name="Pangilinan J."/>
            <person name="Park H.-J."/>
            <person name="Ramirez L."/>
            <person name="Alfaro M."/>
            <person name="Sun H."/>
            <person name="Tritt A."/>
            <person name="Yoshinaga Y."/>
            <person name="Zwiers L.-H."/>
            <person name="Turgeon B."/>
            <person name="Goodwin S."/>
            <person name="Spatafora J."/>
            <person name="Crous P."/>
            <person name="Grigoriev I."/>
        </authorList>
    </citation>
    <scope>NUCLEOTIDE SEQUENCE</scope>
    <source>
        <strain evidence="3">CBS 101060</strain>
    </source>
</reference>
<feature type="non-terminal residue" evidence="3">
    <location>
        <position position="1"/>
    </location>
</feature>
<dbReference type="AlphaFoldDB" id="A0A9P4S2I0"/>
<dbReference type="Proteomes" id="UP000799429">
    <property type="component" value="Unassembled WGS sequence"/>
</dbReference>